<feature type="transmembrane region" description="Helical" evidence="1">
    <location>
        <begin position="98"/>
        <end position="117"/>
    </location>
</feature>
<dbReference type="RefSeq" id="WP_380859776.1">
    <property type="nucleotide sequence ID" value="NZ_JBHRXV010000006.1"/>
</dbReference>
<proteinExistence type="predicted"/>
<gene>
    <name evidence="3" type="ORF">ACFOMD_08400</name>
</gene>
<keyword evidence="1" id="KW-1133">Transmembrane helix</keyword>
<reference evidence="4" key="1">
    <citation type="journal article" date="2019" name="Int. J. Syst. Evol. Microbiol.">
        <title>The Global Catalogue of Microorganisms (GCM) 10K type strain sequencing project: providing services to taxonomists for standard genome sequencing and annotation.</title>
        <authorList>
            <consortium name="The Broad Institute Genomics Platform"/>
            <consortium name="The Broad Institute Genome Sequencing Center for Infectious Disease"/>
            <person name="Wu L."/>
            <person name="Ma J."/>
        </authorList>
    </citation>
    <scope>NUCLEOTIDE SEQUENCE [LARGE SCALE GENOMIC DNA]</scope>
    <source>
        <strain evidence="4">KCTC 42644</strain>
    </source>
</reference>
<dbReference type="Pfam" id="PF09925">
    <property type="entry name" value="DUF2157"/>
    <property type="match status" value="1"/>
</dbReference>
<feature type="domain" description="DUF2157" evidence="2">
    <location>
        <begin position="8"/>
        <end position="144"/>
    </location>
</feature>
<feature type="transmembrane region" description="Helical" evidence="1">
    <location>
        <begin position="207"/>
        <end position="226"/>
    </location>
</feature>
<feature type="transmembrane region" description="Helical" evidence="1">
    <location>
        <begin position="232"/>
        <end position="253"/>
    </location>
</feature>
<feature type="transmembrane region" description="Helical" evidence="1">
    <location>
        <begin position="176"/>
        <end position="195"/>
    </location>
</feature>
<feature type="transmembrane region" description="Helical" evidence="1">
    <location>
        <begin position="123"/>
        <end position="141"/>
    </location>
</feature>
<dbReference type="EMBL" id="JBHRXV010000006">
    <property type="protein sequence ID" value="MFC3712587.1"/>
    <property type="molecule type" value="Genomic_DNA"/>
</dbReference>
<feature type="transmembrane region" description="Helical" evidence="1">
    <location>
        <begin position="339"/>
        <end position="361"/>
    </location>
</feature>
<keyword evidence="1" id="KW-0812">Transmembrane</keyword>
<evidence type="ECO:0000313" key="3">
    <source>
        <dbReference type="EMBL" id="MFC3712587.1"/>
    </source>
</evidence>
<dbReference type="InterPro" id="IPR018677">
    <property type="entry name" value="DUF2157"/>
</dbReference>
<organism evidence="3 4">
    <name type="scientific">Sphingoaurantiacus capsulatus</name>
    <dbReference type="NCBI Taxonomy" id="1771310"/>
    <lineage>
        <taxon>Bacteria</taxon>
        <taxon>Pseudomonadati</taxon>
        <taxon>Pseudomonadota</taxon>
        <taxon>Alphaproteobacteria</taxon>
        <taxon>Sphingomonadales</taxon>
        <taxon>Sphingosinicellaceae</taxon>
        <taxon>Sphingoaurantiacus</taxon>
    </lineage>
</organism>
<feature type="transmembrane region" description="Helical" evidence="1">
    <location>
        <begin position="148"/>
        <end position="164"/>
    </location>
</feature>
<evidence type="ECO:0000313" key="4">
    <source>
        <dbReference type="Proteomes" id="UP001595615"/>
    </source>
</evidence>
<dbReference type="Proteomes" id="UP001595615">
    <property type="component" value="Unassembled WGS sequence"/>
</dbReference>
<feature type="transmembrane region" description="Helical" evidence="1">
    <location>
        <begin position="260"/>
        <end position="281"/>
    </location>
</feature>
<feature type="transmembrane region" description="Helical" evidence="1">
    <location>
        <begin position="287"/>
        <end position="308"/>
    </location>
</feature>
<evidence type="ECO:0000256" key="1">
    <source>
        <dbReference type="SAM" id="Phobius"/>
    </source>
</evidence>
<keyword evidence="4" id="KW-1185">Reference proteome</keyword>
<feature type="transmembrane region" description="Helical" evidence="1">
    <location>
        <begin position="315"/>
        <end position="333"/>
    </location>
</feature>
<comment type="caution">
    <text evidence="3">The sequence shown here is derived from an EMBL/GenBank/DDBJ whole genome shotgun (WGS) entry which is preliminary data.</text>
</comment>
<feature type="transmembrane region" description="Helical" evidence="1">
    <location>
        <begin position="35"/>
        <end position="60"/>
    </location>
</feature>
<feature type="transmembrane region" description="Helical" evidence="1">
    <location>
        <begin position="66"/>
        <end position="86"/>
    </location>
</feature>
<protein>
    <submittedName>
        <fullName evidence="3">DUF2157 domain-containing protein</fullName>
    </submittedName>
</protein>
<sequence>MALDRKLDEWQAAGLIDASTADAIRAHESETSRPIALWATIGIGLFALALGLVLVVAAGWDMIPAYVKLGVHWAMTAAAATVVWQARRRDRLWLGEAALFLLMALVLAGVALQGQVYQVTSPVWEALAWWALFVTPAALLAGRTRLTAYGWAGMTAVLAIAFAADNGLSGAMRAVAADNLPAALPPALVLLSLILGNNSFSVGIREAGLALLLGAVSLAHFAWATAVTPDDAAAMALRLPLAVIVAGAAAFLAGKLGRGAALVLRTALIAGVIAVLLAAAIPHADALAPRLFGAFAFFGLWGAVAKAAHDGGWRVLFGIAIGMIAVRLFIVYVELFGGLALTGIGLIVGGALLIGLTLAWAKLMKRTPA</sequence>
<name>A0ABV7X951_9SPHN</name>
<accession>A0ABV7X951</accession>
<evidence type="ECO:0000259" key="2">
    <source>
        <dbReference type="Pfam" id="PF09925"/>
    </source>
</evidence>
<keyword evidence="1" id="KW-0472">Membrane</keyword>